<sequence length="120" mass="13125">MEFPTTFANGITVLAVENPQWATAEHIEINADVTFILSEGADPVKLPYTSCPFDTFGPHCPAIFEHCATLQPAEYERPAVTVDLLQAELDAIWPDVVLGLADEATLQLAKNLRVQIKAMS</sequence>
<dbReference type="Proteomes" id="UP000241183">
    <property type="component" value="Segment"/>
</dbReference>
<evidence type="ECO:0000313" key="2">
    <source>
        <dbReference type="Proteomes" id="UP000241183"/>
    </source>
</evidence>
<name>A0A2K9VH65_9CAUD</name>
<protein>
    <submittedName>
        <fullName evidence="1">Uncharacterized protein</fullName>
    </submittedName>
</protein>
<gene>
    <name evidence="1" type="ORF">PsPhHenninger_gp46</name>
</gene>
<reference evidence="2" key="1">
    <citation type="submission" date="2018-01" db="EMBL/GenBank/DDBJ databases">
        <title>Pseudomonas phages infecting Pseudomonas sp. isolated from Prunus avium.</title>
        <authorList>
            <person name="Colberg O."/>
            <person name="Carstens A.B."/>
            <person name="Kot W."/>
            <person name="Hansen L.H."/>
        </authorList>
    </citation>
    <scope>NUCLEOTIDE SEQUENCE [LARGE SCALE GENOMIC DNA]</scope>
</reference>
<organism evidence="1 2">
    <name type="scientific">Pseudomonas phage Henninger</name>
    <dbReference type="NCBI Taxonomy" id="2079287"/>
    <lineage>
        <taxon>Viruses</taxon>
        <taxon>Duplodnaviria</taxon>
        <taxon>Heunggongvirae</taxon>
        <taxon>Uroviricota</taxon>
        <taxon>Caudoviricetes</taxon>
        <taxon>Autographivirales</taxon>
        <taxon>Autotranscriptaviridae</taxon>
        <taxon>Studiervirinae</taxon>
        <taxon>Hennigervirus</taxon>
        <taxon>Hennigervirus henninger</taxon>
        <taxon>Ghunavirus henninger</taxon>
    </lineage>
</organism>
<keyword evidence="2" id="KW-1185">Reference proteome</keyword>
<dbReference type="EMBL" id="MG775258">
    <property type="protein sequence ID" value="AUV61701.1"/>
    <property type="molecule type" value="Genomic_DNA"/>
</dbReference>
<evidence type="ECO:0000313" key="1">
    <source>
        <dbReference type="EMBL" id="AUV61701.1"/>
    </source>
</evidence>
<accession>A0A2K9VH65</accession>
<proteinExistence type="predicted"/>